<organism evidence="2 3">
    <name type="scientific">Octadecabacter temperatus</name>
    <dbReference type="NCBI Taxonomy" id="1458307"/>
    <lineage>
        <taxon>Bacteria</taxon>
        <taxon>Pseudomonadati</taxon>
        <taxon>Pseudomonadota</taxon>
        <taxon>Alphaproteobacteria</taxon>
        <taxon>Rhodobacterales</taxon>
        <taxon>Roseobacteraceae</taxon>
        <taxon>Octadecabacter</taxon>
    </lineage>
</organism>
<evidence type="ECO:0000313" key="2">
    <source>
        <dbReference type="EMBL" id="AKS46621.1"/>
    </source>
</evidence>
<reference evidence="2 3" key="1">
    <citation type="journal article" date="2015" name="Genome Announc.">
        <title>Closed Genome Sequence of Octadecabacter temperatus SB1, the First Mesophilic Species of the Genus Octadecabacter.</title>
        <authorList>
            <person name="Voget S."/>
            <person name="Billerbeck S."/>
            <person name="Simon M."/>
            <person name="Daniel R."/>
        </authorList>
    </citation>
    <scope>NUCLEOTIDE SEQUENCE [LARGE SCALE GENOMIC DNA]</scope>
    <source>
        <strain evidence="2 3">SB1</strain>
    </source>
</reference>
<dbReference type="STRING" id="1458307.OSB_20820"/>
<name>A0A0K0Y6U6_9RHOB</name>
<dbReference type="OrthoDB" id="7340239at2"/>
<protein>
    <recommendedName>
        <fullName evidence="1">Lysozyme inhibitor LprI-like N-terminal domain-containing protein</fullName>
    </recommendedName>
</protein>
<sequence length="164" mass="17996">MKHLLSVLLIALAAPSAAQDFNIDPHLIDRCLAINDETPMRCVGRQADVCAQRNGGGADMVISACLAAEAEVWDGFLNNSYARVLEHAKTHEGMDVGYEQGQLTDAVRDMQRAWIAYRDATCGHALARAMPFGSGAGPAANECQLRETARQVFQLQYVERSYRQ</sequence>
<dbReference type="Gene3D" id="1.20.1270.180">
    <property type="match status" value="1"/>
</dbReference>
<dbReference type="Pfam" id="PF07007">
    <property type="entry name" value="LprI"/>
    <property type="match status" value="1"/>
</dbReference>
<evidence type="ECO:0000259" key="1">
    <source>
        <dbReference type="Pfam" id="PF07007"/>
    </source>
</evidence>
<feature type="domain" description="Lysozyme inhibitor LprI-like N-terminal" evidence="1">
    <location>
        <begin position="57"/>
        <end position="155"/>
    </location>
</feature>
<accession>A0A0K0Y6U6</accession>
<dbReference type="RefSeq" id="WP_049834911.1">
    <property type="nucleotide sequence ID" value="NZ_CP012160.1"/>
</dbReference>
<dbReference type="AlphaFoldDB" id="A0A0K0Y6U6"/>
<proteinExistence type="predicted"/>
<dbReference type="Proteomes" id="UP000067444">
    <property type="component" value="Chromosome"/>
</dbReference>
<evidence type="ECO:0000313" key="3">
    <source>
        <dbReference type="Proteomes" id="UP000067444"/>
    </source>
</evidence>
<keyword evidence="3" id="KW-1185">Reference proteome</keyword>
<dbReference type="KEGG" id="otm:OSB_20820"/>
<gene>
    <name evidence="2" type="ORF">OSB_20820</name>
</gene>
<dbReference type="EMBL" id="CP012160">
    <property type="protein sequence ID" value="AKS46621.1"/>
    <property type="molecule type" value="Genomic_DNA"/>
</dbReference>
<dbReference type="InterPro" id="IPR009739">
    <property type="entry name" value="LprI-like_N"/>
</dbReference>